<dbReference type="InterPro" id="IPR000160">
    <property type="entry name" value="GGDEF_dom"/>
</dbReference>
<protein>
    <submittedName>
        <fullName evidence="5">Diguanylate cyclase/phosphodiesterase</fullName>
    </submittedName>
</protein>
<dbReference type="PANTHER" id="PTHR33121:SF76">
    <property type="entry name" value="SIGNALING PROTEIN"/>
    <property type="match status" value="1"/>
</dbReference>
<dbReference type="Pfam" id="PF00563">
    <property type="entry name" value="EAL"/>
    <property type="match status" value="1"/>
</dbReference>
<evidence type="ECO:0000259" key="2">
    <source>
        <dbReference type="PROSITE" id="PS50883"/>
    </source>
</evidence>
<dbReference type="CDD" id="cd01948">
    <property type="entry name" value="EAL"/>
    <property type="match status" value="1"/>
</dbReference>
<dbReference type="InterPro" id="IPR000644">
    <property type="entry name" value="CBS_dom"/>
</dbReference>
<dbReference type="InterPro" id="IPR043128">
    <property type="entry name" value="Rev_trsase/Diguanyl_cyclase"/>
</dbReference>
<evidence type="ECO:0000313" key="5">
    <source>
        <dbReference type="EMBL" id="SDS69367.1"/>
    </source>
</evidence>
<dbReference type="PANTHER" id="PTHR33121">
    <property type="entry name" value="CYCLIC DI-GMP PHOSPHODIESTERASE PDEF"/>
    <property type="match status" value="1"/>
</dbReference>
<organism evidence="5 6">
    <name type="scientific">Halopseudomonas xinjiangensis</name>
    <dbReference type="NCBI Taxonomy" id="487184"/>
    <lineage>
        <taxon>Bacteria</taxon>
        <taxon>Pseudomonadati</taxon>
        <taxon>Pseudomonadota</taxon>
        <taxon>Gammaproteobacteria</taxon>
        <taxon>Pseudomonadales</taxon>
        <taxon>Pseudomonadaceae</taxon>
        <taxon>Halopseudomonas</taxon>
    </lineage>
</organism>
<dbReference type="PROSITE" id="PS50887">
    <property type="entry name" value="GGDEF"/>
    <property type="match status" value="1"/>
</dbReference>
<evidence type="ECO:0000259" key="4">
    <source>
        <dbReference type="PROSITE" id="PS51371"/>
    </source>
</evidence>
<dbReference type="OrthoDB" id="1673646at2"/>
<evidence type="ECO:0000313" key="6">
    <source>
        <dbReference type="Proteomes" id="UP000243207"/>
    </source>
</evidence>
<dbReference type="RefSeq" id="WP_093393986.1">
    <property type="nucleotide sequence ID" value="NZ_LT629736.1"/>
</dbReference>
<dbReference type="PROSITE" id="PS51371">
    <property type="entry name" value="CBS"/>
    <property type="match status" value="1"/>
</dbReference>
<dbReference type="InterPro" id="IPR029787">
    <property type="entry name" value="Nucleotide_cyclase"/>
</dbReference>
<dbReference type="InterPro" id="IPR001633">
    <property type="entry name" value="EAL_dom"/>
</dbReference>
<dbReference type="SUPFAM" id="SSF55073">
    <property type="entry name" value="Nucleotide cyclase"/>
    <property type="match status" value="1"/>
</dbReference>
<dbReference type="InterPro" id="IPR035919">
    <property type="entry name" value="EAL_sf"/>
</dbReference>
<dbReference type="SMART" id="SM00052">
    <property type="entry name" value="EAL"/>
    <property type="match status" value="1"/>
</dbReference>
<dbReference type="Gene3D" id="3.30.70.270">
    <property type="match status" value="1"/>
</dbReference>
<dbReference type="Gene3D" id="3.20.20.450">
    <property type="entry name" value="EAL domain"/>
    <property type="match status" value="1"/>
</dbReference>
<dbReference type="SUPFAM" id="SSF141868">
    <property type="entry name" value="EAL domain-like"/>
    <property type="match status" value="1"/>
</dbReference>
<dbReference type="STRING" id="487184.SAMN05216421_2001"/>
<dbReference type="PROSITE" id="PS50883">
    <property type="entry name" value="EAL"/>
    <property type="match status" value="1"/>
</dbReference>
<feature type="domain" description="GGDEF" evidence="3">
    <location>
        <begin position="427"/>
        <end position="581"/>
    </location>
</feature>
<proteinExistence type="predicted"/>
<feature type="domain" description="EAL" evidence="2">
    <location>
        <begin position="3"/>
        <end position="253"/>
    </location>
</feature>
<dbReference type="EMBL" id="LT629736">
    <property type="protein sequence ID" value="SDS69367.1"/>
    <property type="molecule type" value="Genomic_DNA"/>
</dbReference>
<dbReference type="NCBIfam" id="TIGR00254">
    <property type="entry name" value="GGDEF"/>
    <property type="match status" value="1"/>
</dbReference>
<dbReference type="Gene3D" id="3.10.580.10">
    <property type="entry name" value="CBS-domain"/>
    <property type="match status" value="1"/>
</dbReference>
<dbReference type="SUPFAM" id="SSF54631">
    <property type="entry name" value="CBS-domain pair"/>
    <property type="match status" value="1"/>
</dbReference>
<dbReference type="GO" id="GO:0071111">
    <property type="term" value="F:cyclic-guanylate-specific phosphodiesterase activity"/>
    <property type="evidence" value="ECO:0007669"/>
    <property type="project" value="InterPro"/>
</dbReference>
<gene>
    <name evidence="5" type="ORF">SAMN05216421_2001</name>
</gene>
<dbReference type="AlphaFoldDB" id="A0A1H1UAB4"/>
<keyword evidence="1" id="KW-0129">CBS domain</keyword>
<name>A0A1H1UAB4_9GAMM</name>
<feature type="domain" description="CBS" evidence="4">
    <location>
        <begin position="270"/>
        <end position="329"/>
    </location>
</feature>
<evidence type="ECO:0000256" key="1">
    <source>
        <dbReference type="PROSITE-ProRule" id="PRU00703"/>
    </source>
</evidence>
<dbReference type="InterPro" id="IPR050706">
    <property type="entry name" value="Cyclic-di-GMP_PDE-like"/>
</dbReference>
<dbReference type="InterPro" id="IPR046342">
    <property type="entry name" value="CBS_dom_sf"/>
</dbReference>
<sequence length="601" mass="67056">MTVIEQRNALLQILANQAISVLFQPIASTVERRIVGYEALSRGPSNSPLHSPLTLFAAARHWGMLSELEALCRKQAIRRFVELKLPGRLFLNVSPETLLEHQHTRGLTLKALEETALPPSRVVIELTEQSPIDNFDLLHAALQHYRTMGFSIALDDLGAGYSSLRLWSQLQPEFVKIDRHFIDGIHLDSVKREFVGSILNMAKASQAHIIAEGIERPEELGVLEDMGVDWVQGYWLGRPEAKPSTSHSEIIQRLAQRDPRADPEATLHGLRLDVPGISRRETVAQVLARFQQQASLNSLAVLDEAGRPIGTVHGYQLSQTMLKPFAHELYARKPIEQLMDRDYLVVDIRQSLQRVSRLLTSRARQRLEEDFILVDQGAYAGLGRVIDVLRQITELKVRQARHANPLTLLPGNVPIQECINRILANGQAASLCYVDVDSFKPFNDLYGYGKGDEILLGLAQILRDACDARCDFVGHIGGDDFMLVLRSSDWRSRLSSVNDRFQALCRGLYREEHIAAGFFHAPDRKGEWREHELLSLSVGVVHLHGGPYSLSGGAHLAELASHAKHQAKQAAGFSVYELQLPAEQGTEPLSASEQVTHSFCG</sequence>
<keyword evidence="6" id="KW-1185">Reference proteome</keyword>
<evidence type="ECO:0000259" key="3">
    <source>
        <dbReference type="PROSITE" id="PS50887"/>
    </source>
</evidence>
<reference evidence="6" key="1">
    <citation type="submission" date="2016-10" db="EMBL/GenBank/DDBJ databases">
        <authorList>
            <person name="Varghese N."/>
            <person name="Submissions S."/>
        </authorList>
    </citation>
    <scope>NUCLEOTIDE SEQUENCE [LARGE SCALE GENOMIC DNA]</scope>
    <source>
        <strain evidence="6">NRRL B-51270</strain>
    </source>
</reference>
<dbReference type="Proteomes" id="UP000243207">
    <property type="component" value="Chromosome I"/>
</dbReference>
<dbReference type="Pfam" id="PF00990">
    <property type="entry name" value="GGDEF"/>
    <property type="match status" value="1"/>
</dbReference>
<dbReference type="CDD" id="cd01949">
    <property type="entry name" value="GGDEF"/>
    <property type="match status" value="1"/>
</dbReference>
<dbReference type="SMART" id="SM00267">
    <property type="entry name" value="GGDEF"/>
    <property type="match status" value="1"/>
</dbReference>
<accession>A0A1H1UAB4</accession>